<keyword evidence="4 9" id="KW-0999">Mitochondrion inner membrane</keyword>
<dbReference type="GO" id="GO:0022900">
    <property type="term" value="P:electron transport chain"/>
    <property type="evidence" value="ECO:0007669"/>
    <property type="project" value="InterPro"/>
</dbReference>
<evidence type="ECO:0000256" key="5">
    <source>
        <dbReference type="ARBA" id="ARBA00022946"/>
    </source>
</evidence>
<evidence type="ECO:0000313" key="11">
    <source>
        <dbReference type="Proteomes" id="UP000289152"/>
    </source>
</evidence>
<evidence type="ECO:0000256" key="1">
    <source>
        <dbReference type="ARBA" id="ARBA00005882"/>
    </source>
</evidence>
<evidence type="ECO:0000313" key="10">
    <source>
        <dbReference type="EMBL" id="RXK39403.1"/>
    </source>
</evidence>
<comment type="function">
    <text evidence="9">Accessory subunit of the mitochondrial membrane respiratory chain NADH dehydrogenase (Complex I), that is believed not to be involved in catalysis. Complex I functions in the transfer of electrons from NADH to the respiratory chain. The immediate electron acceptor for the enzyme is believed to be ubiquinone.</text>
</comment>
<evidence type="ECO:0000256" key="9">
    <source>
        <dbReference type="RuleBase" id="RU367010"/>
    </source>
</evidence>
<dbReference type="InterPro" id="IPR038532">
    <property type="entry name" value="NDUFS4-like_sf"/>
</dbReference>
<keyword evidence="10" id="KW-0830">Ubiquinone</keyword>
<comment type="similarity">
    <text evidence="1 9">Belongs to the complex I NDUFS4 subunit family.</text>
</comment>
<protein>
    <recommendedName>
        <fullName evidence="9">NADH dehydrogenase [ubiquinone] iron-sulfur protein 4, mitochondrial</fullName>
    </recommendedName>
</protein>
<evidence type="ECO:0000256" key="2">
    <source>
        <dbReference type="ARBA" id="ARBA00022448"/>
    </source>
</evidence>
<keyword evidence="6 9" id="KW-0249">Electron transport</keyword>
<evidence type="ECO:0000256" key="7">
    <source>
        <dbReference type="ARBA" id="ARBA00023128"/>
    </source>
</evidence>
<dbReference type="OrthoDB" id="3089at2759"/>
<gene>
    <name evidence="10" type="ORF">M231_03356</name>
</gene>
<dbReference type="Gene3D" id="3.30.160.190">
    <property type="entry name" value="atu1810 like domain"/>
    <property type="match status" value="1"/>
</dbReference>
<comment type="subcellular location">
    <subcellularLocation>
        <location evidence="9">Mitochondrion inner membrane</location>
        <topology evidence="9">Peripheral membrane protein</topology>
        <orientation evidence="9">Matrix side</orientation>
    </subcellularLocation>
</comment>
<dbReference type="PANTHER" id="PTHR12219:SF8">
    <property type="entry name" value="NADH DEHYDROGENASE [UBIQUINONE] IRON-SULFUR PROTEIN 4, MITOCHONDRIAL"/>
    <property type="match status" value="1"/>
</dbReference>
<keyword evidence="5 9" id="KW-0809">Transit peptide</keyword>
<comment type="caution">
    <text evidence="10">The sequence shown here is derived from an EMBL/GenBank/DDBJ whole genome shotgun (WGS) entry which is preliminary data.</text>
</comment>
<keyword evidence="7 9" id="KW-0496">Mitochondrion</keyword>
<keyword evidence="3 9" id="KW-0679">Respiratory chain</keyword>
<evidence type="ECO:0000256" key="8">
    <source>
        <dbReference type="ARBA" id="ARBA00023136"/>
    </source>
</evidence>
<sequence length="197" mass="22497">MSLTRLLRTTPASFQSLAISRESRLFSRSQKNVRFFTSSLKWKDENHPSISPHTRPADVVAHVVPGPVTIHETPGEITADVVSDAPAELRYRPVRIYRPTKSTMQSAKGKTKRWIVDWDVLQGSGRWENPLMGWASSADYMQGTTMAFRTKEDAMAFAEKQGWDYYIQEPKEAKIPPKNYANNYVHVPGKLRIHHTK</sequence>
<reference evidence="10 11" key="1">
    <citation type="submission" date="2016-06" db="EMBL/GenBank/DDBJ databases">
        <title>Evolution of pathogenesis and genome organization in the Tremellales.</title>
        <authorList>
            <person name="Cuomo C."/>
            <person name="Litvintseva A."/>
            <person name="Heitman J."/>
            <person name="Chen Y."/>
            <person name="Sun S."/>
            <person name="Springer D."/>
            <person name="Dromer F."/>
            <person name="Young S."/>
            <person name="Zeng Q."/>
            <person name="Chapman S."/>
            <person name="Gujja S."/>
            <person name="Saif S."/>
            <person name="Birren B."/>
        </authorList>
    </citation>
    <scope>NUCLEOTIDE SEQUENCE [LARGE SCALE GENOMIC DNA]</scope>
    <source>
        <strain evidence="10 11">ATCC 28783</strain>
    </source>
</reference>
<proteinExistence type="inferred from homology"/>
<evidence type="ECO:0000256" key="3">
    <source>
        <dbReference type="ARBA" id="ARBA00022660"/>
    </source>
</evidence>
<dbReference type="AlphaFoldDB" id="A0A4Q1BNF0"/>
<dbReference type="FunFam" id="3.30.160.190:FF:000001">
    <property type="entry name" value="NADH-ubiquinone oxidoreductase 21 kDa subunit mitochondrial"/>
    <property type="match status" value="1"/>
</dbReference>
<accession>A0A4Q1BNF0</accession>
<dbReference type="STRING" id="5217.A0A4Q1BNF0"/>
<evidence type="ECO:0000256" key="6">
    <source>
        <dbReference type="ARBA" id="ARBA00022982"/>
    </source>
</evidence>
<organism evidence="10 11">
    <name type="scientific">Tremella mesenterica</name>
    <name type="common">Jelly fungus</name>
    <dbReference type="NCBI Taxonomy" id="5217"/>
    <lineage>
        <taxon>Eukaryota</taxon>
        <taxon>Fungi</taxon>
        <taxon>Dikarya</taxon>
        <taxon>Basidiomycota</taxon>
        <taxon>Agaricomycotina</taxon>
        <taxon>Tremellomycetes</taxon>
        <taxon>Tremellales</taxon>
        <taxon>Tremellaceae</taxon>
        <taxon>Tremella</taxon>
    </lineage>
</organism>
<dbReference type="GO" id="GO:0005743">
    <property type="term" value="C:mitochondrial inner membrane"/>
    <property type="evidence" value="ECO:0007669"/>
    <property type="project" value="UniProtKB-SubCell"/>
</dbReference>
<keyword evidence="8 9" id="KW-0472">Membrane</keyword>
<keyword evidence="2 9" id="KW-0813">Transport</keyword>
<dbReference type="InParanoid" id="A0A4Q1BNF0"/>
<dbReference type="InterPro" id="IPR006885">
    <property type="entry name" value="NADH_UbQ_FeS_4_mit-like"/>
</dbReference>
<dbReference type="EMBL" id="SDIL01000032">
    <property type="protein sequence ID" value="RXK39403.1"/>
    <property type="molecule type" value="Genomic_DNA"/>
</dbReference>
<dbReference type="PANTHER" id="PTHR12219">
    <property type="entry name" value="NADH-UBIQUINONE OXIDOREDUCTASE"/>
    <property type="match status" value="1"/>
</dbReference>
<keyword evidence="11" id="KW-1185">Reference proteome</keyword>
<evidence type="ECO:0000256" key="4">
    <source>
        <dbReference type="ARBA" id="ARBA00022792"/>
    </source>
</evidence>
<dbReference type="VEuPathDB" id="FungiDB:TREMEDRAFT_73821"/>
<dbReference type="Pfam" id="PF04800">
    <property type="entry name" value="NDUS4"/>
    <property type="match status" value="1"/>
</dbReference>
<dbReference type="Proteomes" id="UP000289152">
    <property type="component" value="Unassembled WGS sequence"/>
</dbReference>
<name>A0A4Q1BNF0_TREME</name>